<name>A0ABS0Q8M7_9BACT</name>
<feature type="compositionally biased region" description="Polar residues" evidence="1">
    <location>
        <begin position="136"/>
        <end position="153"/>
    </location>
</feature>
<dbReference type="InterPro" id="IPR011083">
    <property type="entry name" value="Phage_tail_collar_dom"/>
</dbReference>
<comment type="caution">
    <text evidence="3">The sequence shown here is derived from an EMBL/GenBank/DDBJ whole genome shotgun (WGS) entry which is preliminary data.</text>
</comment>
<evidence type="ECO:0000256" key="1">
    <source>
        <dbReference type="SAM" id="MobiDB-lite"/>
    </source>
</evidence>
<evidence type="ECO:0000259" key="2">
    <source>
        <dbReference type="Pfam" id="PF07484"/>
    </source>
</evidence>
<accession>A0ABS0Q8M7</accession>
<keyword evidence="4" id="KW-1185">Reference proteome</keyword>
<organism evidence="3 4">
    <name type="scientific">Hymenobacter negativus</name>
    <dbReference type="NCBI Taxonomy" id="2795026"/>
    <lineage>
        <taxon>Bacteria</taxon>
        <taxon>Pseudomonadati</taxon>
        <taxon>Bacteroidota</taxon>
        <taxon>Cytophagia</taxon>
        <taxon>Cytophagales</taxon>
        <taxon>Hymenobacteraceae</taxon>
        <taxon>Hymenobacter</taxon>
    </lineage>
</organism>
<dbReference type="Proteomes" id="UP000625631">
    <property type="component" value="Unassembled WGS sequence"/>
</dbReference>
<reference evidence="3 4" key="1">
    <citation type="submission" date="2020-12" db="EMBL/GenBank/DDBJ databases">
        <title>Hymenobacter sp.</title>
        <authorList>
            <person name="Kim M.K."/>
        </authorList>
    </citation>
    <scope>NUCLEOTIDE SEQUENCE [LARGE SCALE GENOMIC DNA]</scope>
    <source>
        <strain evidence="3 4">BT442</strain>
    </source>
</reference>
<sequence length="177" mass="18429">MDEPYIGEIRPWSAPFAPRNWAFCQGQALPVNQNQALFSLLGVTFGGNGVTTFNLPDLRSRVPVGSGQLTGGSTYTQGQTGGVESVPLTTNQIPAHTHPITGTMQTAELGDPSTPKGNYLTADNNAQYGAGPANATMGSAAQGTSGNNGSSQPHENRQPVLGINYIIALTGIYPSRA</sequence>
<dbReference type="InterPro" id="IPR037053">
    <property type="entry name" value="Phage_tail_collar_dom_sf"/>
</dbReference>
<gene>
    <name evidence="3" type="ORF">I7X13_13245</name>
</gene>
<dbReference type="SUPFAM" id="SSF88874">
    <property type="entry name" value="Receptor-binding domain of short tail fibre protein gp12"/>
    <property type="match status" value="1"/>
</dbReference>
<dbReference type="RefSeq" id="WP_198066500.1">
    <property type="nucleotide sequence ID" value="NZ_JAEDAD010000001.1"/>
</dbReference>
<dbReference type="Pfam" id="PF07484">
    <property type="entry name" value="Collar"/>
    <property type="match status" value="1"/>
</dbReference>
<dbReference type="EMBL" id="JAEDAE010000005">
    <property type="protein sequence ID" value="MBH8559024.1"/>
    <property type="molecule type" value="Genomic_DNA"/>
</dbReference>
<proteinExistence type="predicted"/>
<evidence type="ECO:0000313" key="4">
    <source>
        <dbReference type="Proteomes" id="UP000625631"/>
    </source>
</evidence>
<feature type="domain" description="Phage tail collar" evidence="2">
    <location>
        <begin position="7"/>
        <end position="63"/>
    </location>
</feature>
<evidence type="ECO:0000313" key="3">
    <source>
        <dbReference type="EMBL" id="MBH8559024.1"/>
    </source>
</evidence>
<protein>
    <submittedName>
        <fullName evidence="3">Phage tail protein</fullName>
    </submittedName>
</protein>
<dbReference type="Gene3D" id="3.90.1340.10">
    <property type="entry name" value="Phage tail collar domain"/>
    <property type="match status" value="1"/>
</dbReference>
<feature type="region of interest" description="Disordered" evidence="1">
    <location>
        <begin position="130"/>
        <end position="157"/>
    </location>
</feature>